<dbReference type="PANTHER" id="PTHR34598">
    <property type="entry name" value="BLL6449 PROTEIN"/>
    <property type="match status" value="1"/>
</dbReference>
<comment type="similarity">
    <text evidence="1">Belongs to the asaB hydroxylase/desaturase family.</text>
</comment>
<gene>
    <name evidence="2" type="ORF">RDB_LOCUS115646</name>
</gene>
<organism evidence="2 3">
    <name type="scientific">Rhizoctonia solani</name>
    <dbReference type="NCBI Taxonomy" id="456999"/>
    <lineage>
        <taxon>Eukaryota</taxon>
        <taxon>Fungi</taxon>
        <taxon>Dikarya</taxon>
        <taxon>Basidiomycota</taxon>
        <taxon>Agaricomycotina</taxon>
        <taxon>Agaricomycetes</taxon>
        <taxon>Cantharellales</taxon>
        <taxon>Ceratobasidiaceae</taxon>
        <taxon>Rhizoctonia</taxon>
    </lineage>
</organism>
<protein>
    <submittedName>
        <fullName evidence="2">Uncharacterized protein</fullName>
    </submittedName>
</protein>
<dbReference type="AlphaFoldDB" id="A0A8H3C5Q6"/>
<dbReference type="GO" id="GO:0016491">
    <property type="term" value="F:oxidoreductase activity"/>
    <property type="evidence" value="ECO:0007669"/>
    <property type="project" value="InterPro"/>
</dbReference>
<dbReference type="PANTHER" id="PTHR34598:SF3">
    <property type="entry name" value="OXIDOREDUCTASE AN1597"/>
    <property type="match status" value="1"/>
</dbReference>
<dbReference type="Proteomes" id="UP000663888">
    <property type="component" value="Unassembled WGS sequence"/>
</dbReference>
<evidence type="ECO:0000313" key="3">
    <source>
        <dbReference type="Proteomes" id="UP000663888"/>
    </source>
</evidence>
<dbReference type="EMBL" id="CAJMWX010001220">
    <property type="protein sequence ID" value="CAE6475619.1"/>
    <property type="molecule type" value="Genomic_DNA"/>
</dbReference>
<evidence type="ECO:0000256" key="1">
    <source>
        <dbReference type="ARBA" id="ARBA00023604"/>
    </source>
</evidence>
<evidence type="ECO:0000313" key="2">
    <source>
        <dbReference type="EMBL" id="CAE6475619.1"/>
    </source>
</evidence>
<reference evidence="2" key="1">
    <citation type="submission" date="2021-01" db="EMBL/GenBank/DDBJ databases">
        <authorList>
            <person name="Kaushik A."/>
        </authorList>
    </citation>
    <scope>NUCLEOTIDE SEQUENCE</scope>
    <source>
        <strain evidence="2">AG4-R118</strain>
    </source>
</reference>
<sequence length="282" mass="31925">MSRVETNESADYVSTTINYSLPNPMGTPLYAIQPYPNSASFRTNYIVDSRKIFVHNLRGREHAFSLDQNGFQFLVHHTNETFVDTESIRKNYFPEVQELLMKETGAHRALIVGHTMRHGRDRDLSTTTSTSDVIIRPPAHCVHADRTPQAVAVEVVEHLGPEGENLLRGRVRFIVVWRPIGQVYSEPLAVADSQSSSMTDLLPVRLKTSSNSTEALLARFNEKHKWYYLKNQMPHEVILIKGFDNYAEDSARMCLHSAFQDPGSEPDAPRRSSIEVKAIVFG</sequence>
<comment type="caution">
    <text evidence="2">The sequence shown here is derived from an EMBL/GenBank/DDBJ whole genome shotgun (WGS) entry which is preliminary data.</text>
</comment>
<accession>A0A8H3C5Q6</accession>
<dbReference type="InterPro" id="IPR044053">
    <property type="entry name" value="AsaB-like"/>
</dbReference>
<dbReference type="NCBIfam" id="NF041278">
    <property type="entry name" value="CmcJ_NvfI_EfuI"/>
    <property type="match status" value="1"/>
</dbReference>
<name>A0A8H3C5Q6_9AGAM</name>
<proteinExistence type="inferred from homology"/>